<feature type="signal peptide" evidence="8">
    <location>
        <begin position="1"/>
        <end position="22"/>
    </location>
</feature>
<comment type="similarity">
    <text evidence="7">Belongs to the TonB-dependent receptor family.</text>
</comment>
<keyword evidence="6 7" id="KW-0998">Cell outer membrane</keyword>
<dbReference type="InterPro" id="IPR039426">
    <property type="entry name" value="TonB-dep_rcpt-like"/>
</dbReference>
<dbReference type="InterPro" id="IPR012910">
    <property type="entry name" value="Plug_dom"/>
</dbReference>
<evidence type="ECO:0000256" key="6">
    <source>
        <dbReference type="ARBA" id="ARBA00023237"/>
    </source>
</evidence>
<evidence type="ECO:0000256" key="5">
    <source>
        <dbReference type="ARBA" id="ARBA00023136"/>
    </source>
</evidence>
<feature type="domain" description="TonB-dependent receptor plug" evidence="9">
    <location>
        <begin position="114"/>
        <end position="221"/>
    </location>
</feature>
<evidence type="ECO:0000256" key="3">
    <source>
        <dbReference type="ARBA" id="ARBA00022452"/>
    </source>
</evidence>
<dbReference type="InterPro" id="IPR023997">
    <property type="entry name" value="TonB-dep_OMP_SusC/RagA_CS"/>
</dbReference>
<keyword evidence="3 7" id="KW-1134">Transmembrane beta strand</keyword>
<sequence>MKLKINGLLTLVLALVVQIGFAQTKTVSGMVTDPDGMPLPGVNVLIVGGNTGTQTDFDGNYVIDAESSDKLTFSYVGFDKQTIAVGAKNKINVQLQRGESLDEVVVVGYGTTTKRSFTGTASVIESKNIENKNFSNVSQSLAGESAGVNVINTSGQPGTTSTIRIRGYGSVNGNRDPLYVVDGVPFTGTLNAINPGDIKSTVILKDASATAIYGSRGANGVILITTKAGSARESFIEVDLRSGISTQMIPRYDVITSPEESIGLVWEANRNKFRLRGNADPEGAASSALFGSVVPEAYNMWNAANGSELIDPATGQVRDGVTRRYTPQRYEDVGFRTAIRTEANVRMGGGDDKTKYFFSGGFLDDEGYAINTGYERFSSRLNLDSQIKDWLKVGVNIGYSFSENIQNGQTDGAENLFEFVDKMNPFYPVYLRDENYELVPDPVFGGNILDYGSTSAPGRDRPNSNNLNPIGSALYDFNGFERNELVGNFRADIDITNNLKFETNFGYQYFNNKFLSMGNQFYGVSVQNQGDLFVSDTERTTMNALQLLRYNNSFGDHNFEILAAHETNDFEETRKTSFKSKAIIPGGLVSDNYIINLQQPTGFTFGRKLESYFSQVNYDFNEKYFLSASFRRDGSSRFANNKWDNFGSIGAAWVMSQEDFLADIDLIDFLKVKGSYGVIGDQGITGLNAIEDSYQGINTFDVGNVNNGFAISPALFANPDLTWETSKILQFGVETNIAKWLDVTVDYYIRDTENLLFTRRNPPSSGVAVLDVNDGVLRNEGLEFNIDAKIIEKQDFGLGINLNGAAYSNEITTMPIDPATGQPAVQNIVGRYAYSKGSSIFDFYMRESAGVDPSDGFPMWNQYYNDVDGSGSFNADTDEVIGSLTPYLADNPDANVQKQITKTYANATQKYIGKSAIPDVQGAFRINARLKDFTLSTQFTYSIGGYAYDAQYAELMHDNNGGIAATNRHVDVRNRWTQPGDITDVPLIADREIQNVSSQSTRFITKTDFLALNNILLNYNMPKEYIENIGLSNLNIYASGDNLFISSVREGFNPTTSESGNSGRGFYAPLTTFSLGVRARF</sequence>
<keyword evidence="2 7" id="KW-0813">Transport</keyword>
<dbReference type="Pfam" id="PF07715">
    <property type="entry name" value="Plug"/>
    <property type="match status" value="1"/>
</dbReference>
<dbReference type="SUPFAM" id="SSF56935">
    <property type="entry name" value="Porins"/>
    <property type="match status" value="1"/>
</dbReference>
<evidence type="ECO:0000313" key="11">
    <source>
        <dbReference type="Proteomes" id="UP001500185"/>
    </source>
</evidence>
<evidence type="ECO:0000256" key="7">
    <source>
        <dbReference type="PROSITE-ProRule" id="PRU01360"/>
    </source>
</evidence>
<comment type="subcellular location">
    <subcellularLocation>
        <location evidence="1 7">Cell outer membrane</location>
        <topology evidence="1 7">Multi-pass membrane protein</topology>
    </subcellularLocation>
</comment>
<keyword evidence="5 7" id="KW-0472">Membrane</keyword>
<dbReference type="InterPro" id="IPR008969">
    <property type="entry name" value="CarboxyPept-like_regulatory"/>
</dbReference>
<protein>
    <submittedName>
        <fullName evidence="10">TonB-dependent receptor</fullName>
    </submittedName>
</protein>
<dbReference type="Gene3D" id="2.170.130.10">
    <property type="entry name" value="TonB-dependent receptor, plug domain"/>
    <property type="match status" value="1"/>
</dbReference>
<organism evidence="10 11">
    <name type="scientific">Psychroflexus lacisalsi</name>
    <dbReference type="NCBI Taxonomy" id="503928"/>
    <lineage>
        <taxon>Bacteria</taxon>
        <taxon>Pseudomonadati</taxon>
        <taxon>Bacteroidota</taxon>
        <taxon>Flavobacteriia</taxon>
        <taxon>Flavobacteriales</taxon>
        <taxon>Flavobacteriaceae</taxon>
        <taxon>Psychroflexus</taxon>
    </lineage>
</organism>
<evidence type="ECO:0000256" key="1">
    <source>
        <dbReference type="ARBA" id="ARBA00004571"/>
    </source>
</evidence>
<dbReference type="Proteomes" id="UP001500185">
    <property type="component" value="Unassembled WGS sequence"/>
</dbReference>
<dbReference type="NCBIfam" id="TIGR04056">
    <property type="entry name" value="OMP_RagA_SusC"/>
    <property type="match status" value="1"/>
</dbReference>
<evidence type="ECO:0000256" key="8">
    <source>
        <dbReference type="SAM" id="SignalP"/>
    </source>
</evidence>
<gene>
    <name evidence="10" type="ORF">GCM10009433_09280</name>
</gene>
<dbReference type="PROSITE" id="PS52016">
    <property type="entry name" value="TONB_DEPENDENT_REC_3"/>
    <property type="match status" value="1"/>
</dbReference>
<dbReference type="RefSeq" id="WP_224453472.1">
    <property type="nucleotide sequence ID" value="NZ_BAAAGG010000005.1"/>
</dbReference>
<dbReference type="Gene3D" id="2.60.40.1120">
    <property type="entry name" value="Carboxypeptidase-like, regulatory domain"/>
    <property type="match status" value="1"/>
</dbReference>
<proteinExistence type="inferred from homology"/>
<keyword evidence="10" id="KW-0675">Receptor</keyword>
<keyword evidence="4 7" id="KW-0812">Transmembrane</keyword>
<name>A0ABN1K569_9FLAO</name>
<comment type="caution">
    <text evidence="10">The sequence shown here is derived from an EMBL/GenBank/DDBJ whole genome shotgun (WGS) entry which is preliminary data.</text>
</comment>
<reference evidence="10 11" key="1">
    <citation type="journal article" date="2019" name="Int. J. Syst. Evol. Microbiol.">
        <title>The Global Catalogue of Microorganisms (GCM) 10K type strain sequencing project: providing services to taxonomists for standard genome sequencing and annotation.</title>
        <authorList>
            <consortium name="The Broad Institute Genomics Platform"/>
            <consortium name="The Broad Institute Genome Sequencing Center for Infectious Disease"/>
            <person name="Wu L."/>
            <person name="Ma J."/>
        </authorList>
    </citation>
    <scope>NUCLEOTIDE SEQUENCE [LARGE SCALE GENOMIC DNA]</scope>
    <source>
        <strain evidence="10 11">JCM 16231</strain>
    </source>
</reference>
<dbReference type="InterPro" id="IPR023996">
    <property type="entry name" value="TonB-dep_OMP_SusC/RagA"/>
</dbReference>
<dbReference type="SUPFAM" id="SSF49464">
    <property type="entry name" value="Carboxypeptidase regulatory domain-like"/>
    <property type="match status" value="1"/>
</dbReference>
<dbReference type="InterPro" id="IPR036942">
    <property type="entry name" value="Beta-barrel_TonB_sf"/>
</dbReference>
<accession>A0ABN1K569</accession>
<dbReference type="NCBIfam" id="TIGR04057">
    <property type="entry name" value="SusC_RagA_signa"/>
    <property type="match status" value="1"/>
</dbReference>
<evidence type="ECO:0000256" key="4">
    <source>
        <dbReference type="ARBA" id="ARBA00022692"/>
    </source>
</evidence>
<dbReference type="Pfam" id="PF13715">
    <property type="entry name" value="CarbopepD_reg_2"/>
    <property type="match status" value="1"/>
</dbReference>
<keyword evidence="8" id="KW-0732">Signal</keyword>
<keyword evidence="11" id="KW-1185">Reference proteome</keyword>
<evidence type="ECO:0000259" key="9">
    <source>
        <dbReference type="Pfam" id="PF07715"/>
    </source>
</evidence>
<evidence type="ECO:0000256" key="2">
    <source>
        <dbReference type="ARBA" id="ARBA00022448"/>
    </source>
</evidence>
<feature type="chain" id="PRO_5045631046" evidence="8">
    <location>
        <begin position="23"/>
        <end position="1081"/>
    </location>
</feature>
<dbReference type="InterPro" id="IPR037066">
    <property type="entry name" value="Plug_dom_sf"/>
</dbReference>
<evidence type="ECO:0000313" key="10">
    <source>
        <dbReference type="EMBL" id="GAA0755092.1"/>
    </source>
</evidence>
<dbReference type="EMBL" id="BAAAGG010000005">
    <property type="protein sequence ID" value="GAA0755092.1"/>
    <property type="molecule type" value="Genomic_DNA"/>
</dbReference>
<dbReference type="Gene3D" id="2.40.170.20">
    <property type="entry name" value="TonB-dependent receptor, beta-barrel domain"/>
    <property type="match status" value="1"/>
</dbReference>